<dbReference type="STRING" id="767452.AVL62_10395"/>
<sequence>MPAHDTSRHREDAPTRDRGPRHPVRALVVGVGLLALVGVLALGGYAFFLQRTVEGNIEREDLNADDNSVVTISPDRFGSTQPGDDEAGAEDGGSVDLDGAVETDGGPGEEQLEDEAAAPIVGEDGEQIEVLQSEFVATSPERPAEAGDAMNFLIIGSDSRDLSVERGRSDVIVLMHINDERDRVDLVHFPRDLFVPIAGTGGSSKINAAYSYGGAPLLVQTLQPLIDVPIDHVVIVNFESFRAMTDAIGGVDVEVAEASPGFPEGVMHMDGATGLEFVRERYALSQGDISRGQRQQAFIQGIMTEALSRETLTNPARLSRFVDAATTNLTVDADLQVGDMRDLGFAMRGVRGDDIHFETAPWSGIADHPVAGSIVIMADEQMQVLSEHLKNDTMEDYSDPVSPRSGFGG</sequence>
<dbReference type="PANTHER" id="PTHR33392:SF6">
    <property type="entry name" value="POLYISOPRENYL-TEICHOIC ACID--PEPTIDOGLYCAN TEICHOIC ACID TRANSFERASE TAGU"/>
    <property type="match status" value="1"/>
</dbReference>
<keyword evidence="3" id="KW-0472">Membrane</keyword>
<dbReference type="RefSeq" id="WP_058890002.1">
    <property type="nucleotide sequence ID" value="NZ_LQBL01000003.1"/>
</dbReference>
<evidence type="ECO:0000259" key="4">
    <source>
        <dbReference type="Pfam" id="PF03816"/>
    </source>
</evidence>
<comment type="similarity">
    <text evidence="1">Belongs to the LytR/CpsA/Psr (LCP) family.</text>
</comment>
<proteinExistence type="inferred from homology"/>
<feature type="transmembrane region" description="Helical" evidence="3">
    <location>
        <begin position="26"/>
        <end position="48"/>
    </location>
</feature>
<feature type="compositionally biased region" description="Basic and acidic residues" evidence="2">
    <location>
        <begin position="1"/>
        <end position="20"/>
    </location>
</feature>
<keyword evidence="3" id="KW-1133">Transmembrane helix</keyword>
<organism evidence="5 6">
    <name type="scientific">Serinicoccus chungangensis</name>
    <dbReference type="NCBI Taxonomy" id="767452"/>
    <lineage>
        <taxon>Bacteria</taxon>
        <taxon>Bacillati</taxon>
        <taxon>Actinomycetota</taxon>
        <taxon>Actinomycetes</taxon>
        <taxon>Micrococcales</taxon>
        <taxon>Ornithinimicrobiaceae</taxon>
        <taxon>Serinicoccus</taxon>
    </lineage>
</organism>
<evidence type="ECO:0000256" key="2">
    <source>
        <dbReference type="SAM" id="MobiDB-lite"/>
    </source>
</evidence>
<keyword evidence="3" id="KW-0812">Transmembrane</keyword>
<dbReference type="NCBIfam" id="TIGR00350">
    <property type="entry name" value="lytR_cpsA_psr"/>
    <property type="match status" value="1"/>
</dbReference>
<feature type="region of interest" description="Disordered" evidence="2">
    <location>
        <begin position="66"/>
        <end position="111"/>
    </location>
</feature>
<evidence type="ECO:0000313" key="5">
    <source>
        <dbReference type="EMBL" id="KUG58325.1"/>
    </source>
</evidence>
<evidence type="ECO:0000256" key="1">
    <source>
        <dbReference type="ARBA" id="ARBA00006068"/>
    </source>
</evidence>
<protein>
    <recommendedName>
        <fullName evidence="4">Cell envelope-related transcriptional attenuator domain-containing protein</fullName>
    </recommendedName>
</protein>
<evidence type="ECO:0000313" key="6">
    <source>
        <dbReference type="Proteomes" id="UP000054837"/>
    </source>
</evidence>
<dbReference type="InterPro" id="IPR004474">
    <property type="entry name" value="LytR_CpsA_psr"/>
</dbReference>
<name>A0A0W8IED2_9MICO</name>
<dbReference type="EMBL" id="LQBL01000003">
    <property type="protein sequence ID" value="KUG58325.1"/>
    <property type="molecule type" value="Genomic_DNA"/>
</dbReference>
<dbReference type="Proteomes" id="UP000054837">
    <property type="component" value="Unassembled WGS sequence"/>
</dbReference>
<accession>A0A0W8IED2</accession>
<reference evidence="5 6" key="1">
    <citation type="submission" date="2015-12" db="EMBL/GenBank/DDBJ databases">
        <title>Serinicoccus chungangenesis strain CD08_5 genome sequencing and assembly.</title>
        <authorList>
            <person name="Chander A.M."/>
            <person name="Kaur G."/>
            <person name="Nair G.R."/>
            <person name="Dhawan D.K."/>
            <person name="Kochhar R.K."/>
            <person name="Mayilraj S."/>
            <person name="Bhadada S.K."/>
        </authorList>
    </citation>
    <scope>NUCLEOTIDE SEQUENCE [LARGE SCALE GENOMIC DNA]</scope>
    <source>
        <strain evidence="5 6">CD08_5</strain>
    </source>
</reference>
<dbReference type="InterPro" id="IPR050922">
    <property type="entry name" value="LytR/CpsA/Psr_CW_biosynth"/>
</dbReference>
<evidence type="ECO:0000256" key="3">
    <source>
        <dbReference type="SAM" id="Phobius"/>
    </source>
</evidence>
<feature type="domain" description="Cell envelope-related transcriptional attenuator" evidence="4">
    <location>
        <begin position="168"/>
        <end position="306"/>
    </location>
</feature>
<comment type="caution">
    <text evidence="5">The sequence shown here is derived from an EMBL/GenBank/DDBJ whole genome shotgun (WGS) entry which is preliminary data.</text>
</comment>
<feature type="region of interest" description="Disordered" evidence="2">
    <location>
        <begin position="389"/>
        <end position="409"/>
    </location>
</feature>
<dbReference type="AlphaFoldDB" id="A0A0W8IED2"/>
<gene>
    <name evidence="5" type="ORF">AVL62_10395</name>
</gene>
<keyword evidence="6" id="KW-1185">Reference proteome</keyword>
<dbReference type="Pfam" id="PF03816">
    <property type="entry name" value="LytR_cpsA_psr"/>
    <property type="match status" value="1"/>
</dbReference>
<dbReference type="PANTHER" id="PTHR33392">
    <property type="entry name" value="POLYISOPRENYL-TEICHOIC ACID--PEPTIDOGLYCAN TEICHOIC ACID TRANSFERASE TAGU"/>
    <property type="match status" value="1"/>
</dbReference>
<dbReference type="Gene3D" id="3.40.630.190">
    <property type="entry name" value="LCP protein"/>
    <property type="match status" value="1"/>
</dbReference>
<feature type="region of interest" description="Disordered" evidence="2">
    <location>
        <begin position="1"/>
        <end position="21"/>
    </location>
</feature>